<feature type="domain" description="Neurotransmitter-gated ion-channel ligand-binding" evidence="1">
    <location>
        <begin position="1"/>
        <end position="44"/>
    </location>
</feature>
<reference evidence="2" key="1">
    <citation type="submission" date="2023-11" db="EMBL/GenBank/DDBJ databases">
        <title>Genome assemblies of two species of porcelain crab, Petrolisthes cinctipes and Petrolisthes manimaculis (Anomura: Porcellanidae).</title>
        <authorList>
            <person name="Angst P."/>
        </authorList>
    </citation>
    <scope>NUCLEOTIDE SEQUENCE</scope>
    <source>
        <strain evidence="2">PB745_02</strain>
        <tissue evidence="2">Gill</tissue>
    </source>
</reference>
<dbReference type="Gene3D" id="2.70.170.10">
    <property type="entry name" value="Neurotransmitter-gated ion-channel ligand-binding domain"/>
    <property type="match status" value="1"/>
</dbReference>
<keyword evidence="3" id="KW-1185">Reference proteome</keyword>
<comment type="caution">
    <text evidence="2">The sequence shown here is derived from an EMBL/GenBank/DDBJ whole genome shotgun (WGS) entry which is preliminary data.</text>
</comment>
<proteinExistence type="predicted"/>
<evidence type="ECO:0000259" key="1">
    <source>
        <dbReference type="Pfam" id="PF02931"/>
    </source>
</evidence>
<dbReference type="GO" id="GO:0016020">
    <property type="term" value="C:membrane"/>
    <property type="evidence" value="ECO:0007669"/>
    <property type="project" value="InterPro"/>
</dbReference>
<gene>
    <name evidence="2" type="ORF">Pmani_013127</name>
</gene>
<accession>A0AAE1UEE9</accession>
<dbReference type="Proteomes" id="UP001292094">
    <property type="component" value="Unassembled WGS sequence"/>
</dbReference>
<evidence type="ECO:0000313" key="2">
    <source>
        <dbReference type="EMBL" id="KAK4315664.1"/>
    </source>
</evidence>
<protein>
    <recommendedName>
        <fullName evidence="1">Neurotransmitter-gated ion-channel ligand-binding domain-containing protein</fullName>
    </recommendedName>
</protein>
<evidence type="ECO:0000313" key="3">
    <source>
        <dbReference type="Proteomes" id="UP001292094"/>
    </source>
</evidence>
<name>A0AAE1UEE9_9EUCA</name>
<dbReference type="EMBL" id="JAWZYT010001095">
    <property type="protein sequence ID" value="KAK4315664.1"/>
    <property type="molecule type" value="Genomic_DNA"/>
</dbReference>
<dbReference type="InterPro" id="IPR036734">
    <property type="entry name" value="Neur_chan_lig-bd_sf"/>
</dbReference>
<organism evidence="2 3">
    <name type="scientific">Petrolisthes manimaculis</name>
    <dbReference type="NCBI Taxonomy" id="1843537"/>
    <lineage>
        <taxon>Eukaryota</taxon>
        <taxon>Metazoa</taxon>
        <taxon>Ecdysozoa</taxon>
        <taxon>Arthropoda</taxon>
        <taxon>Crustacea</taxon>
        <taxon>Multicrustacea</taxon>
        <taxon>Malacostraca</taxon>
        <taxon>Eumalacostraca</taxon>
        <taxon>Eucarida</taxon>
        <taxon>Decapoda</taxon>
        <taxon>Pleocyemata</taxon>
        <taxon>Anomura</taxon>
        <taxon>Galatheoidea</taxon>
        <taxon>Porcellanidae</taxon>
        <taxon>Petrolisthes</taxon>
    </lineage>
</organism>
<dbReference type="SUPFAM" id="SSF63712">
    <property type="entry name" value="Nicotinic receptor ligand binding domain-like"/>
    <property type="match status" value="1"/>
</dbReference>
<sequence>MDTQRCPLQLGSFAYTTRDVMYQWNKARQVVIASDLMLSQFDIIATPSGFENTTRISGRQVLNATDVIVPAASYGLLRDPGVRPLCPHHGPLMGLLLDQQGGYVGQSGPW</sequence>
<dbReference type="AlphaFoldDB" id="A0AAE1UEE9"/>
<dbReference type="GO" id="GO:0005230">
    <property type="term" value="F:extracellular ligand-gated monoatomic ion channel activity"/>
    <property type="evidence" value="ECO:0007669"/>
    <property type="project" value="InterPro"/>
</dbReference>
<dbReference type="InterPro" id="IPR006202">
    <property type="entry name" value="Neur_chan_lig-bd"/>
</dbReference>
<dbReference type="Pfam" id="PF02931">
    <property type="entry name" value="Neur_chan_LBD"/>
    <property type="match status" value="1"/>
</dbReference>